<dbReference type="STRING" id="1817895.AUJ95_00745"/>
<reference evidence="2 3" key="1">
    <citation type="journal article" date="2016" name="Environ. Microbiol.">
        <title>Genomic resolution of a cold subsurface aquifer community provides metabolic insights for novel microbes adapted to high CO concentrations.</title>
        <authorList>
            <person name="Probst A.J."/>
            <person name="Castelle C.J."/>
            <person name="Singh A."/>
            <person name="Brown C.T."/>
            <person name="Anantharaman K."/>
            <person name="Sharon I."/>
            <person name="Hug L.A."/>
            <person name="Burstein D."/>
            <person name="Emerson J.B."/>
            <person name="Thomas B.C."/>
            <person name="Banfield J.F."/>
        </authorList>
    </citation>
    <scope>NUCLEOTIDE SEQUENCE [LARGE SCALE GENOMIC DNA]</scope>
    <source>
        <strain evidence="2">CG2_30_40_21</strain>
    </source>
</reference>
<organism evidence="2 3">
    <name type="scientific">Candidatus Desantisbacteria bacterium CG2_30_40_21</name>
    <dbReference type="NCBI Taxonomy" id="1817895"/>
    <lineage>
        <taxon>Bacteria</taxon>
        <taxon>Candidatus Desantisiibacteriota</taxon>
    </lineage>
</organism>
<feature type="transmembrane region" description="Helical" evidence="1">
    <location>
        <begin position="12"/>
        <end position="33"/>
    </location>
</feature>
<evidence type="ECO:0000313" key="2">
    <source>
        <dbReference type="EMBL" id="OIP43428.1"/>
    </source>
</evidence>
<dbReference type="Proteomes" id="UP000183085">
    <property type="component" value="Unassembled WGS sequence"/>
</dbReference>
<evidence type="ECO:0000313" key="3">
    <source>
        <dbReference type="Proteomes" id="UP000183085"/>
    </source>
</evidence>
<evidence type="ECO:0000256" key="1">
    <source>
        <dbReference type="SAM" id="Phobius"/>
    </source>
</evidence>
<keyword evidence="1" id="KW-0812">Transmembrane</keyword>
<gene>
    <name evidence="2" type="ORF">AUJ95_00745</name>
</gene>
<name>A0A1J5E4V4_9BACT</name>
<dbReference type="EMBL" id="MNYI01000017">
    <property type="protein sequence ID" value="OIP43428.1"/>
    <property type="molecule type" value="Genomic_DNA"/>
</dbReference>
<comment type="caution">
    <text evidence="2">The sequence shown here is derived from an EMBL/GenBank/DDBJ whole genome shotgun (WGS) entry which is preliminary data.</text>
</comment>
<protein>
    <submittedName>
        <fullName evidence="2">Uncharacterized protein</fullName>
    </submittedName>
</protein>
<keyword evidence="1" id="KW-1133">Transmembrane helix</keyword>
<dbReference type="AlphaFoldDB" id="A0A1J5E4V4"/>
<sequence>MHNDETNKNHNFIFFSGFVVFWIFMMIIMAGLGKGWNACENKMLQGTLFSWGQGGNSSSQQIAGTIEVLLPESNDELLDINELRPYNAFYPPMYYESPETIEYNHIDIKPMKAIRFGRERDASGVQNDVHIIAIISEK</sequence>
<accession>A0A1J5E4V4</accession>
<proteinExistence type="predicted"/>
<keyword evidence="1" id="KW-0472">Membrane</keyword>